<evidence type="ECO:0000313" key="4">
    <source>
        <dbReference type="Proteomes" id="UP000095210"/>
    </source>
</evidence>
<feature type="region of interest" description="Disordered" evidence="1">
    <location>
        <begin position="158"/>
        <end position="178"/>
    </location>
</feature>
<keyword evidence="2" id="KW-0472">Membrane</keyword>
<dbReference type="EMBL" id="CP014859">
    <property type="protein sequence ID" value="AOS61348.1"/>
    <property type="molecule type" value="Genomic_DNA"/>
</dbReference>
<evidence type="ECO:0000256" key="2">
    <source>
        <dbReference type="SAM" id="Phobius"/>
    </source>
</evidence>
<dbReference type="AlphaFoldDB" id="A0AAC9MVM8"/>
<keyword evidence="4" id="KW-1185">Reference proteome</keyword>
<sequence length="178" mass="19642">MSESRRSGRGGRWAGWSRLSRPRRWTTIALFGVGLLVTIMSALLVSGARVSDARIEGDLGETTAEVLSVTFPRTLIRYNTPEGAVHSPQTGVLYPAGLEEEDLVRVEYDREEPDLVRVAGRGFELTLLPTAMVLVSTWAVLLTVIWLICRRGRATSAHSVHRPVRDPSSTDEQRSSAD</sequence>
<gene>
    <name evidence="3" type="ORF">TL08_02550</name>
</gene>
<keyword evidence="2" id="KW-0812">Transmembrane</keyword>
<keyword evidence="2" id="KW-1133">Transmembrane helix</keyword>
<proteinExistence type="predicted"/>
<feature type="transmembrane region" description="Helical" evidence="2">
    <location>
        <begin position="28"/>
        <end position="48"/>
    </location>
</feature>
<name>A0AAC9MVM8_9PSEU</name>
<protein>
    <recommendedName>
        <fullName evidence="5">DUF3592 domain-containing protein</fullName>
    </recommendedName>
</protein>
<dbReference type="RefSeq" id="WP_184285104.1">
    <property type="nucleotide sequence ID" value="NZ_CP014859.1"/>
</dbReference>
<evidence type="ECO:0000256" key="1">
    <source>
        <dbReference type="SAM" id="MobiDB-lite"/>
    </source>
</evidence>
<dbReference type="Proteomes" id="UP000095210">
    <property type="component" value="Chromosome"/>
</dbReference>
<organism evidence="3 4">
    <name type="scientific">Actinoalloteichus hymeniacidonis</name>
    <dbReference type="NCBI Taxonomy" id="340345"/>
    <lineage>
        <taxon>Bacteria</taxon>
        <taxon>Bacillati</taxon>
        <taxon>Actinomycetota</taxon>
        <taxon>Actinomycetes</taxon>
        <taxon>Pseudonocardiales</taxon>
        <taxon>Pseudonocardiaceae</taxon>
        <taxon>Actinoalloteichus</taxon>
    </lineage>
</organism>
<reference evidence="4" key="1">
    <citation type="submission" date="2016-03" db="EMBL/GenBank/DDBJ databases">
        <title>Complete genome sequence of the type strain Actinoalloteichus hymeniacidonis DSM 45092.</title>
        <authorList>
            <person name="Schaffert L."/>
            <person name="Albersmeier A."/>
            <person name="Winkler A."/>
            <person name="Kalinowski J."/>
            <person name="Zotchev S."/>
            <person name="Ruckert C."/>
        </authorList>
    </citation>
    <scope>NUCLEOTIDE SEQUENCE [LARGE SCALE GENOMIC DNA]</scope>
    <source>
        <strain evidence="4">HPA177(T) (DSM 45092(T))</strain>
    </source>
</reference>
<accession>A0AAC9MVM8</accession>
<dbReference type="KEGG" id="ahm:TL08_02550"/>
<evidence type="ECO:0000313" key="3">
    <source>
        <dbReference type="EMBL" id="AOS61348.1"/>
    </source>
</evidence>
<feature type="transmembrane region" description="Helical" evidence="2">
    <location>
        <begin position="127"/>
        <end position="149"/>
    </location>
</feature>
<evidence type="ECO:0008006" key="5">
    <source>
        <dbReference type="Google" id="ProtNLM"/>
    </source>
</evidence>